<comment type="caution">
    <text evidence="1">The sequence shown here is derived from an EMBL/GenBank/DDBJ whole genome shotgun (WGS) entry which is preliminary data.</text>
</comment>
<gene>
    <name evidence="1" type="ORF">AVEN_13594_1</name>
</gene>
<dbReference type="Proteomes" id="UP000499080">
    <property type="component" value="Unassembled WGS sequence"/>
</dbReference>
<evidence type="ECO:0000313" key="1">
    <source>
        <dbReference type="EMBL" id="GBM11372.1"/>
    </source>
</evidence>
<protein>
    <submittedName>
        <fullName evidence="1">Uncharacterized protein</fullName>
    </submittedName>
</protein>
<dbReference type="AlphaFoldDB" id="A0A4Y2D3N4"/>
<keyword evidence="2" id="KW-1185">Reference proteome</keyword>
<reference evidence="1 2" key="1">
    <citation type="journal article" date="2019" name="Sci. Rep.">
        <title>Orb-weaving spider Araneus ventricosus genome elucidates the spidroin gene catalogue.</title>
        <authorList>
            <person name="Kono N."/>
            <person name="Nakamura H."/>
            <person name="Ohtoshi R."/>
            <person name="Moran D.A.P."/>
            <person name="Shinohara A."/>
            <person name="Yoshida Y."/>
            <person name="Fujiwara M."/>
            <person name="Mori M."/>
            <person name="Tomita M."/>
            <person name="Arakawa K."/>
        </authorList>
    </citation>
    <scope>NUCLEOTIDE SEQUENCE [LARGE SCALE GENOMIC DNA]</scope>
</reference>
<dbReference type="EMBL" id="BGPR01000298">
    <property type="protein sequence ID" value="GBM11372.1"/>
    <property type="molecule type" value="Genomic_DNA"/>
</dbReference>
<proteinExistence type="predicted"/>
<name>A0A4Y2D3N4_ARAVE</name>
<evidence type="ECO:0000313" key="2">
    <source>
        <dbReference type="Proteomes" id="UP000499080"/>
    </source>
</evidence>
<accession>A0A4Y2D3N4</accession>
<sequence>MGIPHCEVGRGGLVARPRPRDWRVPGSISDFAEDPPCMASYVVAKRLRTGAVRKFGEGRQLRRRHRHLTSVQNHEVRPKIALALLQNGTLI</sequence>
<organism evidence="1 2">
    <name type="scientific">Araneus ventricosus</name>
    <name type="common">Orbweaver spider</name>
    <name type="synonym">Epeira ventricosa</name>
    <dbReference type="NCBI Taxonomy" id="182803"/>
    <lineage>
        <taxon>Eukaryota</taxon>
        <taxon>Metazoa</taxon>
        <taxon>Ecdysozoa</taxon>
        <taxon>Arthropoda</taxon>
        <taxon>Chelicerata</taxon>
        <taxon>Arachnida</taxon>
        <taxon>Araneae</taxon>
        <taxon>Araneomorphae</taxon>
        <taxon>Entelegynae</taxon>
        <taxon>Araneoidea</taxon>
        <taxon>Araneidae</taxon>
        <taxon>Araneus</taxon>
    </lineage>
</organism>